<evidence type="ECO:0000256" key="1">
    <source>
        <dbReference type="SAM" id="Phobius"/>
    </source>
</evidence>
<proteinExistence type="predicted"/>
<feature type="transmembrane region" description="Helical" evidence="1">
    <location>
        <begin position="38"/>
        <end position="56"/>
    </location>
</feature>
<evidence type="ECO:0000313" key="2">
    <source>
        <dbReference type="EMBL" id="ALF01718.1"/>
    </source>
</evidence>
<keyword evidence="1" id="KW-0472">Membrane</keyword>
<organism evidence="2 3">
    <name type="scientific">Citrobacter phage Margaery</name>
    <dbReference type="NCBI Taxonomy" id="1701810"/>
    <lineage>
        <taxon>Viruses</taxon>
        <taxon>Duplodnaviria</taxon>
        <taxon>Heunggongvirae</taxon>
        <taxon>Uroviricota</taxon>
        <taxon>Caudoviricetes</taxon>
        <taxon>Pantevenvirales</taxon>
        <taxon>Straboviridae</taxon>
        <taxon>Pseudotevenvirus</taxon>
        <taxon>Pseudotevenvirus margaery</taxon>
    </lineage>
</organism>
<gene>
    <name evidence="2" type="ORF">CPT_Margaery29</name>
</gene>
<keyword evidence="1" id="KW-1133">Transmembrane helix</keyword>
<evidence type="ECO:0000313" key="3">
    <source>
        <dbReference type="Proteomes" id="UP000201970"/>
    </source>
</evidence>
<accession>A0A0M5M1A0</accession>
<feature type="transmembrane region" description="Helical" evidence="1">
    <location>
        <begin position="6"/>
        <end position="31"/>
    </location>
</feature>
<keyword evidence="1" id="KW-0812">Transmembrane</keyword>
<keyword evidence="3" id="KW-1185">Reference proteome</keyword>
<dbReference type="Proteomes" id="UP000201970">
    <property type="component" value="Segment"/>
</dbReference>
<dbReference type="KEGG" id="vg:26647213"/>
<dbReference type="RefSeq" id="YP_009194844.1">
    <property type="nucleotide sequence ID" value="NC_028755.1"/>
</dbReference>
<dbReference type="EMBL" id="KT381880">
    <property type="protein sequence ID" value="ALF01718.1"/>
    <property type="molecule type" value="Genomic_DNA"/>
</dbReference>
<sequence length="60" mass="6889">MELTALHAVFALSYIVCAVITYLFGWCVFHVNGVDRKAALIVLSLLWFIGFFYVIYEGRK</sequence>
<reference evidence="2 3" key="1">
    <citation type="submission" date="2015-08" db="EMBL/GenBank/DDBJ databases">
        <title>The Complete Genome of Citrobacter freundii Myophage Margaery.</title>
        <authorList>
            <person name="Yi D."/>
            <person name="Cadungog J.N."/>
            <person name="Cahill J.L."/>
            <person name="Rasche E.S."/>
            <person name="Everett G.F.K."/>
        </authorList>
    </citation>
    <scope>NUCLEOTIDE SEQUENCE [LARGE SCALE GENOMIC DNA]</scope>
</reference>
<dbReference type="GeneID" id="26647213"/>
<protein>
    <submittedName>
        <fullName evidence="2">Uncharacterized protein</fullName>
    </submittedName>
</protein>
<name>A0A0M5M1A0_9CAUD</name>